<feature type="region of interest" description="Disordered" evidence="4">
    <location>
        <begin position="1340"/>
        <end position="1448"/>
    </location>
</feature>
<gene>
    <name evidence="7" type="ORF">P5673_005912</name>
</gene>
<dbReference type="InterPro" id="IPR011990">
    <property type="entry name" value="TPR-like_helical_dom_sf"/>
</dbReference>
<dbReference type="InterPro" id="IPR057433">
    <property type="entry name" value="LMF1/2_C"/>
</dbReference>
<feature type="transmembrane region" description="Helical" evidence="2">
    <location>
        <begin position="143"/>
        <end position="163"/>
    </location>
</feature>
<accession>A0AAD9QWY0</accession>
<evidence type="ECO:0000256" key="4">
    <source>
        <dbReference type="SAM" id="MobiDB-lite"/>
    </source>
</evidence>
<feature type="repeat" description="TPR" evidence="1">
    <location>
        <begin position="1804"/>
        <end position="1837"/>
    </location>
</feature>
<feature type="region of interest" description="Disordered" evidence="4">
    <location>
        <begin position="1462"/>
        <end position="1577"/>
    </location>
</feature>
<keyword evidence="2" id="KW-1133">Transmembrane helix</keyword>
<keyword evidence="2" id="KW-0812">Transmembrane</keyword>
<sequence length="1874" mass="211993">MGQIALISTASKVSMVAMEFFQQSLPSLKAIVHTKSVQQLRTQRNIPNEKETKNYKGSSIKENFWRKPTLLWLAPKLGLDTETGMEFLCLLGMLLSLLAMSFKSWRDSVTFFLLWFLYYSLYQCIPTPLAWYTHQLPKWFQRLSIVLVYVILMALSWLFFVPVRSLRIFSFYAQIFFQVLIIVTGNYNFFNLLAIGLLLSVLDDEHLRTILPSWLAFSKTAFFEAVDQVVPISIWMATASLGVEIIASFIGCMTEKGVLKKLFSILQWIIFSFAALGMFAISLVPYTDISHKTKSDLWPVIHRWKQKTDSFELVNAYGLFRRFESLAYLVECRSGTKVRALLHPSSMTGVGGRPEVVIEGSNDLDGPWLDLKVLLDEADNTLESYMLYALWCQAGAYISHLSDLDVLRIAEYHFRYKPGNLSGPPPVVAPHQPRLDWQLWFAALGSYEYNPWFVHLVFRLLQGKQEVLDLLAKNPFPRKPPVYIRAQLYKYHYTELPKNMSSLSDVLRNNRLVKNWWWRESQREYLPILAVNEPSLINWLNQFGLAKDDPWSERPSGRIYRAIKYLRSIVRTLDTVRFMWALFACGRGRWTLFSSPPDTTSVFLPLLEADILAVVTLQGFVQGKLDLLTVSLGKLKFASVTDFSLSKLPWESFIIWGLKTAREQKNLLWISLDNYPKAEKEKNQIPEWPTNRRSSADSIFDLKSPDDLVTFIHQEDALERLKVLRDEYLMEKRKVIEARGKERDEQQKSFYKTDPDCLDAGQHISEFELHLDMTFTFAEKGINIPDHVNLCEPLPSHVEPPHCLAELPSSMYSYDHLDGVSSRQQLNTSTETNLLTPLSSYFKTAYDLGSHVSLALETNSSSWVLLNLAAYYWRIKGNAQEAVECLRRALYFSPREHQDRALMSLAAVLHHSKHSLDSVVLLHSAMGISNEQSVYHFLLGNIYSSLKMYEMADLCYRFTLVFSPKTETLCERVKAVRCELKLEEFLKKKELDFYEQLDRIKTPELDETLDPSREEREKKPSLPQDLYKRQLNRVFSIYTKGRIINWDTCKTRDPAAKQAMELFSDGSGEDRQQASQLRKVENEKLSIAKQTSIDQITDHIESTSEEKDAFTLHSQSRQNSEALNEGESMNLIAKEGKANTERRIKKAAPDNKNISVKAKATQNLEEARLALNRLEDVVQTVSQNRKTAASTAKSDTVASSVKGTQSAGDKGSRITNRKARRSRRGETGQKLSSNDADGKEDPNKAVITEEIKIPRPKGEPMYMSKNGPSVDKVLSKNTREIPSADEMFEDRKEDKPFGPKHTPPLESKHVFSRTNNCASMGGKKRKGEVFALNCLPQVPSTEGEEVTKQAEVSTSEFSEAEIKQETKGEINLPLQSDSETMSVVKTSFDEMSATGSSHSSPTNDSLEAEAAEKQGMNNTDAKVLMSSDERTKDRNVGSKLKSKLAEQSEMMTDIKNGCVADSKLSDCQTTKRQHTVASAKKLSAKEAEKAEDKTPPLETEPIGKQSEDVARLSRGSSRASKRSVENKQTKSHVKVSSSASLEGDYNNEDKRKVKPSVATLKSQQKSPELKTSRATTSQKLKDGTVKEVDYIHKVGAGSSVFETSFLNVPTSGSLQELGDEECKHIEGVQALVVRNRYFSAWLSLDTKNIDVRAHIDFSSEVDDSVKEPRCTAKIKSNLHTFNSLQGVLNAAKLEQVSEAGLTETLLTIGRTLQDSVDEMGARIYNALKRNSTSWVLLNVASLYWRVQGDTAEAIKCLRQALHFSPSHTRDVAHIGLASILLREGHLEDTAVVIKKALEISPRLALGHFILGNVFGAQSNIPDAIQHYLLALQLEPGFTPAVERLKIIQCVLWKQQKALEKEAADLRKLLTRKQV</sequence>
<feature type="coiled-coil region" evidence="3">
    <location>
        <begin position="1157"/>
        <end position="1184"/>
    </location>
</feature>
<dbReference type="Gene3D" id="1.25.40.10">
    <property type="entry name" value="Tetratricopeptide repeat domain"/>
    <property type="match status" value="2"/>
</dbReference>
<dbReference type="InterPro" id="IPR057434">
    <property type="entry name" value="LMF1/2_N"/>
</dbReference>
<dbReference type="Proteomes" id="UP001249851">
    <property type="component" value="Unassembled WGS sequence"/>
</dbReference>
<dbReference type="GO" id="GO:0005789">
    <property type="term" value="C:endoplasmic reticulum membrane"/>
    <property type="evidence" value="ECO:0007669"/>
    <property type="project" value="UniProtKB-SubCell"/>
</dbReference>
<feature type="transmembrane region" description="Helical" evidence="2">
    <location>
        <begin position="84"/>
        <end position="102"/>
    </location>
</feature>
<comment type="subcellular location">
    <subcellularLocation>
        <location evidence="2">Endoplasmic reticulum membrane</location>
        <topology evidence="2">Multi-pass membrane protein</topology>
    </subcellularLocation>
</comment>
<feature type="region of interest" description="Disordered" evidence="4">
    <location>
        <begin position="1282"/>
        <end position="1310"/>
    </location>
</feature>
<dbReference type="GO" id="GO:0015629">
    <property type="term" value="C:actin cytoskeleton"/>
    <property type="evidence" value="ECO:0007669"/>
    <property type="project" value="TreeGrafter"/>
</dbReference>
<keyword evidence="8" id="KW-1185">Reference proteome</keyword>
<dbReference type="SMART" id="SM00028">
    <property type="entry name" value="TPR"/>
    <property type="match status" value="5"/>
</dbReference>
<dbReference type="PROSITE" id="PS50005">
    <property type="entry name" value="TPR"/>
    <property type="match status" value="1"/>
</dbReference>
<evidence type="ECO:0000259" key="6">
    <source>
        <dbReference type="Pfam" id="PF25179"/>
    </source>
</evidence>
<reference evidence="7" key="1">
    <citation type="journal article" date="2023" name="G3 (Bethesda)">
        <title>Whole genome assembly and annotation of the endangered Caribbean coral Acropora cervicornis.</title>
        <authorList>
            <person name="Selwyn J.D."/>
            <person name="Vollmer S.V."/>
        </authorList>
    </citation>
    <scope>NUCLEOTIDE SEQUENCE</scope>
    <source>
        <strain evidence="7">K2</strain>
    </source>
</reference>
<organism evidence="7 8">
    <name type="scientific">Acropora cervicornis</name>
    <name type="common">Staghorn coral</name>
    <dbReference type="NCBI Taxonomy" id="6130"/>
    <lineage>
        <taxon>Eukaryota</taxon>
        <taxon>Metazoa</taxon>
        <taxon>Cnidaria</taxon>
        <taxon>Anthozoa</taxon>
        <taxon>Hexacorallia</taxon>
        <taxon>Scleractinia</taxon>
        <taxon>Astrocoeniina</taxon>
        <taxon>Acroporidae</taxon>
        <taxon>Acropora</taxon>
    </lineage>
</organism>
<dbReference type="EMBL" id="JARQWQ010000010">
    <property type="protein sequence ID" value="KAK2569032.1"/>
    <property type="molecule type" value="Genomic_DNA"/>
</dbReference>
<dbReference type="Pfam" id="PF06762">
    <property type="entry name" value="LMF1"/>
    <property type="match status" value="1"/>
</dbReference>
<feature type="compositionally biased region" description="Basic and acidic residues" evidence="4">
    <location>
        <begin position="1427"/>
        <end position="1436"/>
    </location>
</feature>
<keyword evidence="2" id="KW-0472">Membrane</keyword>
<feature type="compositionally biased region" description="Polar residues" evidence="4">
    <location>
        <begin position="1393"/>
        <end position="1405"/>
    </location>
</feature>
<evidence type="ECO:0000313" key="8">
    <source>
        <dbReference type="Proteomes" id="UP001249851"/>
    </source>
</evidence>
<comment type="function">
    <text evidence="2">Involved in the maturation of specific proteins in the endoplasmic reticulum.</text>
</comment>
<comment type="similarity">
    <text evidence="2">Belongs to the lipase maturation factor family.</text>
</comment>
<evidence type="ECO:0000256" key="2">
    <source>
        <dbReference type="RuleBase" id="RU361229"/>
    </source>
</evidence>
<dbReference type="InterPro" id="IPR019734">
    <property type="entry name" value="TPR_rpt"/>
</dbReference>
<evidence type="ECO:0000313" key="7">
    <source>
        <dbReference type="EMBL" id="KAK2569032.1"/>
    </source>
</evidence>
<keyword evidence="3" id="KW-0175">Coiled coil</keyword>
<keyword evidence="2" id="KW-0256">Endoplasmic reticulum</keyword>
<evidence type="ECO:0000259" key="5">
    <source>
        <dbReference type="Pfam" id="PF06762"/>
    </source>
</evidence>
<evidence type="ECO:0000256" key="1">
    <source>
        <dbReference type="PROSITE-ProRule" id="PRU00339"/>
    </source>
</evidence>
<protein>
    <recommendedName>
        <fullName evidence="2">Lipase maturation factor</fullName>
    </recommendedName>
</protein>
<feature type="transmembrane region" description="Helical" evidence="2">
    <location>
        <begin position="109"/>
        <end position="131"/>
    </location>
</feature>
<comment type="caution">
    <text evidence="7">The sequence shown here is derived from an EMBL/GenBank/DDBJ whole genome shotgun (WGS) entry which is preliminary data.</text>
</comment>
<dbReference type="InterPro" id="IPR052630">
    <property type="entry name" value="TTC17"/>
</dbReference>
<feature type="compositionally biased region" description="Polar residues" evidence="4">
    <location>
        <begin position="1186"/>
        <end position="1207"/>
    </location>
</feature>
<dbReference type="Pfam" id="PF25179">
    <property type="entry name" value="LMF1_C"/>
    <property type="match status" value="1"/>
</dbReference>
<feature type="compositionally biased region" description="Basic and acidic residues" evidence="4">
    <location>
        <begin position="1483"/>
        <end position="1495"/>
    </location>
</feature>
<feature type="domain" description="Lipase maturation factor 1/2 C-terminal" evidence="6">
    <location>
        <begin position="410"/>
        <end position="527"/>
    </location>
</feature>
<dbReference type="PANTHER" id="PTHR16091">
    <property type="entry name" value="TTC17 PROTEIN"/>
    <property type="match status" value="1"/>
</dbReference>
<dbReference type="GO" id="GO:0051604">
    <property type="term" value="P:protein maturation"/>
    <property type="evidence" value="ECO:0007669"/>
    <property type="project" value="InterPro"/>
</dbReference>
<feature type="transmembrane region" description="Helical" evidence="2">
    <location>
        <begin position="265"/>
        <end position="286"/>
    </location>
</feature>
<feature type="transmembrane region" description="Helical" evidence="2">
    <location>
        <begin position="232"/>
        <end position="253"/>
    </location>
</feature>
<feature type="compositionally biased region" description="Polar residues" evidence="4">
    <location>
        <begin position="1373"/>
        <end position="1385"/>
    </location>
</feature>
<keyword evidence="1" id="KW-0802">TPR repeat</keyword>
<dbReference type="GO" id="GO:0030041">
    <property type="term" value="P:actin filament polymerization"/>
    <property type="evidence" value="ECO:0007669"/>
    <property type="project" value="TreeGrafter"/>
</dbReference>
<dbReference type="PANTHER" id="PTHR16091:SF1">
    <property type="entry name" value="TETRATRICOPEPTIDE REPEAT PROTEIN 17"/>
    <property type="match status" value="1"/>
</dbReference>
<dbReference type="SUPFAM" id="SSF48452">
    <property type="entry name" value="TPR-like"/>
    <property type="match status" value="1"/>
</dbReference>
<proteinExistence type="inferred from homology"/>
<evidence type="ECO:0000256" key="3">
    <source>
        <dbReference type="SAM" id="Coils"/>
    </source>
</evidence>
<feature type="transmembrane region" description="Helical" evidence="2">
    <location>
        <begin position="175"/>
        <end position="202"/>
    </location>
</feature>
<name>A0AAD9QWY0_ACRCE</name>
<feature type="domain" description="Lipase maturation factor 1/2 N-terminal" evidence="5">
    <location>
        <begin position="118"/>
        <end position="208"/>
    </location>
</feature>
<reference evidence="7" key="2">
    <citation type="journal article" date="2023" name="Science">
        <title>Genomic signatures of disease resistance in endangered staghorn corals.</title>
        <authorList>
            <person name="Vollmer S.V."/>
            <person name="Selwyn J.D."/>
            <person name="Despard B.A."/>
            <person name="Roesel C.L."/>
        </authorList>
    </citation>
    <scope>NUCLEOTIDE SEQUENCE</scope>
    <source>
        <strain evidence="7">K2</strain>
    </source>
</reference>
<feature type="region of interest" description="Disordered" evidence="4">
    <location>
        <begin position="1186"/>
        <end position="1243"/>
    </location>
</feature>